<proteinExistence type="predicted"/>
<protein>
    <submittedName>
        <fullName evidence="3">XRE family transcriptional regulator</fullName>
    </submittedName>
</protein>
<organism evidence="3 4">
    <name type="scientific">Pseudidiomarina gelatinasegens</name>
    <dbReference type="NCBI Taxonomy" id="2487740"/>
    <lineage>
        <taxon>Bacteria</taxon>
        <taxon>Pseudomonadati</taxon>
        <taxon>Pseudomonadota</taxon>
        <taxon>Gammaproteobacteria</taxon>
        <taxon>Alteromonadales</taxon>
        <taxon>Idiomarinaceae</taxon>
        <taxon>Pseudidiomarina</taxon>
    </lineage>
</organism>
<keyword evidence="1" id="KW-0472">Membrane</keyword>
<dbReference type="InterPro" id="IPR001387">
    <property type="entry name" value="Cro/C1-type_HTH"/>
</dbReference>
<comment type="caution">
    <text evidence="3">The sequence shown here is derived from an EMBL/GenBank/DDBJ whole genome shotgun (WGS) entry which is preliminary data.</text>
</comment>
<keyword evidence="4" id="KW-1185">Reference proteome</keyword>
<dbReference type="RefSeq" id="WP_128351541.1">
    <property type="nucleotide sequence ID" value="NZ_JBLXIM010000001.1"/>
</dbReference>
<gene>
    <name evidence="3" type="ORF">EGC76_03035</name>
</gene>
<dbReference type="PROSITE" id="PS50943">
    <property type="entry name" value="HTH_CROC1"/>
    <property type="match status" value="1"/>
</dbReference>
<dbReference type="Gene3D" id="1.10.260.40">
    <property type="entry name" value="lambda repressor-like DNA-binding domains"/>
    <property type="match status" value="1"/>
</dbReference>
<name>A0A443Z5X4_9GAMM</name>
<dbReference type="CDD" id="cd00093">
    <property type="entry name" value="HTH_XRE"/>
    <property type="match status" value="1"/>
</dbReference>
<accession>A0A443Z5X4</accession>
<dbReference type="AlphaFoldDB" id="A0A443Z5X4"/>
<sequence>MDIQARKVRELRSQHGWTQQHLAEACGVSLRTIQRIEKDGNAAPETLSALCAVFEITREELFVVPRKNDQQLQRAVLGTQWLVYVGILIFGMAIGAAVTFLANP</sequence>
<feature type="domain" description="HTH cro/C1-type" evidence="2">
    <location>
        <begin position="8"/>
        <end position="61"/>
    </location>
</feature>
<dbReference type="SMART" id="SM00530">
    <property type="entry name" value="HTH_XRE"/>
    <property type="match status" value="1"/>
</dbReference>
<evidence type="ECO:0000259" key="2">
    <source>
        <dbReference type="PROSITE" id="PS50943"/>
    </source>
</evidence>
<reference evidence="3 4" key="1">
    <citation type="submission" date="2018-12" db="EMBL/GenBank/DDBJ databases">
        <authorList>
            <person name="Li A."/>
            <person name="Zhang M."/>
            <person name="Zhu H."/>
        </authorList>
    </citation>
    <scope>NUCLEOTIDE SEQUENCE [LARGE SCALE GENOMIC DNA]</scope>
    <source>
        <strain evidence="3 4">R04H25</strain>
    </source>
</reference>
<dbReference type="Pfam" id="PF01381">
    <property type="entry name" value="HTH_3"/>
    <property type="match status" value="1"/>
</dbReference>
<dbReference type="SUPFAM" id="SSF47413">
    <property type="entry name" value="lambda repressor-like DNA-binding domains"/>
    <property type="match status" value="1"/>
</dbReference>
<dbReference type="OrthoDB" id="21915at2"/>
<evidence type="ECO:0000313" key="3">
    <source>
        <dbReference type="EMBL" id="RWU12175.1"/>
    </source>
</evidence>
<keyword evidence="1" id="KW-1133">Transmembrane helix</keyword>
<dbReference type="InterPro" id="IPR010982">
    <property type="entry name" value="Lambda_DNA-bd_dom_sf"/>
</dbReference>
<evidence type="ECO:0000256" key="1">
    <source>
        <dbReference type="SAM" id="Phobius"/>
    </source>
</evidence>
<keyword evidence="1" id="KW-0812">Transmembrane</keyword>
<dbReference type="EMBL" id="RSFE01000002">
    <property type="protein sequence ID" value="RWU12175.1"/>
    <property type="molecule type" value="Genomic_DNA"/>
</dbReference>
<dbReference type="Proteomes" id="UP000288789">
    <property type="component" value="Unassembled WGS sequence"/>
</dbReference>
<evidence type="ECO:0000313" key="4">
    <source>
        <dbReference type="Proteomes" id="UP000288789"/>
    </source>
</evidence>
<dbReference type="GO" id="GO:0003677">
    <property type="term" value="F:DNA binding"/>
    <property type="evidence" value="ECO:0007669"/>
    <property type="project" value="InterPro"/>
</dbReference>
<feature type="transmembrane region" description="Helical" evidence="1">
    <location>
        <begin position="81"/>
        <end position="102"/>
    </location>
</feature>